<keyword evidence="2" id="KW-1185">Reference proteome</keyword>
<comment type="caution">
    <text evidence="1">The sequence shown here is derived from an EMBL/GenBank/DDBJ whole genome shotgun (WGS) entry which is preliminary data.</text>
</comment>
<evidence type="ECO:0000313" key="1">
    <source>
        <dbReference type="EMBL" id="MBJ2176478.1"/>
    </source>
</evidence>
<dbReference type="EMBL" id="JAEHFJ010000016">
    <property type="protein sequence ID" value="MBJ2176478.1"/>
    <property type="molecule type" value="Genomic_DNA"/>
</dbReference>
<gene>
    <name evidence="1" type="ORF">JBL43_19665</name>
</gene>
<dbReference type="RefSeq" id="WP_198843066.1">
    <property type="nucleotide sequence ID" value="NZ_JAEHFJ010000016.1"/>
</dbReference>
<reference evidence="1 2" key="1">
    <citation type="submission" date="2020-12" db="EMBL/GenBank/DDBJ databases">
        <title>Aureibaculum luteum sp. nov. and Aureibaculum flavum sp. nov., novel members of the family Flavobacteriaceae isolated from Antarctic intertidal sediments.</title>
        <authorList>
            <person name="He X."/>
            <person name="Zhang X."/>
        </authorList>
    </citation>
    <scope>NUCLEOTIDE SEQUENCE [LARGE SCALE GENOMIC DNA]</scope>
    <source>
        <strain evidence="1 2">A20</strain>
    </source>
</reference>
<name>A0ABS0WX76_9FLAO</name>
<sequence>MRYILSIILIGIIGTNCFSQGSWNIGYVEIDSLNSDYLNTQIKLDFKHDWLKIKKPEKRSVRHYVTPEDTAYILINNGKTVLIERRAIYVDHGSFNDQFLEIENYEKNISKRIYNTEIVQLEKDRIKVRVVIQNYKIRDEKIKEELESETVEFWIDKDKLDGIMIKN</sequence>
<evidence type="ECO:0000313" key="2">
    <source>
        <dbReference type="Proteomes" id="UP000623301"/>
    </source>
</evidence>
<dbReference type="Proteomes" id="UP000623301">
    <property type="component" value="Unassembled WGS sequence"/>
</dbReference>
<proteinExistence type="predicted"/>
<protein>
    <submittedName>
        <fullName evidence="1">Uncharacterized protein</fullName>
    </submittedName>
</protein>
<organism evidence="1 2">
    <name type="scientific">Aureibaculum flavum</name>
    <dbReference type="NCBI Taxonomy" id="2795986"/>
    <lineage>
        <taxon>Bacteria</taxon>
        <taxon>Pseudomonadati</taxon>
        <taxon>Bacteroidota</taxon>
        <taxon>Flavobacteriia</taxon>
        <taxon>Flavobacteriales</taxon>
        <taxon>Flavobacteriaceae</taxon>
        <taxon>Aureibaculum</taxon>
    </lineage>
</organism>
<accession>A0ABS0WX76</accession>